<comment type="caution">
    <text evidence="2">The sequence shown here is derived from an EMBL/GenBank/DDBJ whole genome shotgun (WGS) entry which is preliminary data.</text>
</comment>
<organism evidence="2 3">
    <name type="scientific">Fusarium austroafricanum</name>
    <dbReference type="NCBI Taxonomy" id="2364996"/>
    <lineage>
        <taxon>Eukaryota</taxon>
        <taxon>Fungi</taxon>
        <taxon>Dikarya</taxon>
        <taxon>Ascomycota</taxon>
        <taxon>Pezizomycotina</taxon>
        <taxon>Sordariomycetes</taxon>
        <taxon>Hypocreomycetidae</taxon>
        <taxon>Hypocreales</taxon>
        <taxon>Nectriaceae</taxon>
        <taxon>Fusarium</taxon>
        <taxon>Fusarium concolor species complex</taxon>
    </lineage>
</organism>
<dbReference type="AlphaFoldDB" id="A0A8H4P502"/>
<evidence type="ECO:0000256" key="1">
    <source>
        <dbReference type="SAM" id="SignalP"/>
    </source>
</evidence>
<keyword evidence="1" id="KW-0732">Signal</keyword>
<evidence type="ECO:0008006" key="4">
    <source>
        <dbReference type="Google" id="ProtNLM"/>
    </source>
</evidence>
<dbReference type="Proteomes" id="UP000605986">
    <property type="component" value="Unassembled WGS sequence"/>
</dbReference>
<protein>
    <recommendedName>
        <fullName evidence="4">CBM-cenC domain-containing protein</fullName>
    </recommendedName>
</protein>
<name>A0A8H4P502_9HYPO</name>
<feature type="chain" id="PRO_5034277740" description="CBM-cenC domain-containing protein" evidence="1">
    <location>
        <begin position="22"/>
        <end position="257"/>
    </location>
</feature>
<evidence type="ECO:0000313" key="2">
    <source>
        <dbReference type="EMBL" id="KAF4448442.1"/>
    </source>
</evidence>
<accession>A0A8H4P502</accession>
<proteinExistence type="predicted"/>
<feature type="signal peptide" evidence="1">
    <location>
        <begin position="1"/>
        <end position="21"/>
    </location>
</feature>
<dbReference type="EMBL" id="JAADJG010000340">
    <property type="protein sequence ID" value="KAF4448442.1"/>
    <property type="molecule type" value="Genomic_DNA"/>
</dbReference>
<dbReference type="OrthoDB" id="5099324at2759"/>
<sequence>MVHLSLFVVATVGFGILEANASPCRPKTVTSLTEGSVTATSGTTTVPTSLSETAVTSLTETLSTALSETELTSLTTSIPTSLSETTSIIVAETTTTTAAPICVETQVVINPGFDSSDNDKEPWTGGGFLIHDGVYSYRNALSMFFQNGGGQANVAQTLSNLDGNYKLSYRYTLASAVNVFAGFSCTIQPQIGGVSLPSADLADYSGWTLETQTWPSGSQPVAQAELLLSLSCSGEYEQLTINLDDITLTRVCGPQAS</sequence>
<keyword evidence="3" id="KW-1185">Reference proteome</keyword>
<gene>
    <name evidence="2" type="ORF">F53441_8165</name>
</gene>
<reference evidence="2" key="1">
    <citation type="submission" date="2020-01" db="EMBL/GenBank/DDBJ databases">
        <title>Identification and distribution of gene clusters putatively required for synthesis of sphingolipid metabolism inhibitors in phylogenetically diverse species of the filamentous fungus Fusarium.</title>
        <authorList>
            <person name="Kim H.-S."/>
            <person name="Busman M."/>
            <person name="Brown D.W."/>
            <person name="Divon H."/>
            <person name="Uhlig S."/>
            <person name="Proctor R.H."/>
        </authorList>
    </citation>
    <scope>NUCLEOTIDE SEQUENCE</scope>
    <source>
        <strain evidence="2">NRRL 53441</strain>
    </source>
</reference>
<evidence type="ECO:0000313" key="3">
    <source>
        <dbReference type="Proteomes" id="UP000605986"/>
    </source>
</evidence>